<dbReference type="HOGENOM" id="CLU_1747882_0_0_10"/>
<dbReference type="AlphaFoldDB" id="K5Z9K6"/>
<dbReference type="Proteomes" id="UP000006271">
    <property type="component" value="Unassembled WGS sequence"/>
</dbReference>
<organism evidence="1 2">
    <name type="scientific">Parabacteroides merdae CL03T12C32</name>
    <dbReference type="NCBI Taxonomy" id="999420"/>
    <lineage>
        <taxon>Bacteria</taxon>
        <taxon>Pseudomonadati</taxon>
        <taxon>Bacteroidota</taxon>
        <taxon>Bacteroidia</taxon>
        <taxon>Bacteroidales</taxon>
        <taxon>Tannerellaceae</taxon>
        <taxon>Parabacteroides</taxon>
    </lineage>
</organism>
<protein>
    <submittedName>
        <fullName evidence="1">Uncharacterized protein</fullName>
    </submittedName>
</protein>
<proteinExistence type="predicted"/>
<dbReference type="EMBL" id="AGZQ01000025">
    <property type="protein sequence ID" value="EKN08076.1"/>
    <property type="molecule type" value="Genomic_DNA"/>
</dbReference>
<dbReference type="RefSeq" id="WP_005647578.1">
    <property type="nucleotide sequence ID" value="NZ_JH976456.1"/>
</dbReference>
<evidence type="ECO:0000313" key="1">
    <source>
        <dbReference type="EMBL" id="EKN08076.1"/>
    </source>
</evidence>
<accession>K5Z9K6</accession>
<gene>
    <name evidence="1" type="ORF">HMPREF1060_03464</name>
</gene>
<sequence length="149" mass="17644">MLLIKLTIDLYFNHCITLKTLGDITNMSFKVVDVDTEQHYIILEHPTDIGIEYEMESYYQWYVNFMENNYSVLKKNGLEYANIFINVFYKGQCNFEIFDKKSLATLSKYDVSYPISVFALSDKELLDILNDYSVSSEKIWKLFQTEYGR</sequence>
<reference evidence="1 2" key="1">
    <citation type="submission" date="2012-02" db="EMBL/GenBank/DDBJ databases">
        <title>The Genome Sequence of Parabacteroides merdae CL03T12C32.</title>
        <authorList>
            <consortium name="The Broad Institute Genome Sequencing Platform"/>
            <person name="Earl A."/>
            <person name="Ward D."/>
            <person name="Feldgarden M."/>
            <person name="Gevers D."/>
            <person name="Zitomersky N.L."/>
            <person name="Coyne M.J."/>
            <person name="Comstock L.E."/>
            <person name="Young S.K."/>
            <person name="Zeng Q."/>
            <person name="Gargeya S."/>
            <person name="Fitzgerald M."/>
            <person name="Haas B."/>
            <person name="Abouelleil A."/>
            <person name="Alvarado L."/>
            <person name="Arachchi H.M."/>
            <person name="Berlin A."/>
            <person name="Chapman S.B."/>
            <person name="Gearin G."/>
            <person name="Goldberg J."/>
            <person name="Griggs A."/>
            <person name="Gujja S."/>
            <person name="Hansen M."/>
            <person name="Heiman D."/>
            <person name="Howarth C."/>
            <person name="Larimer J."/>
            <person name="Lui A."/>
            <person name="MacDonald P.J.P."/>
            <person name="McCowen C."/>
            <person name="Montmayeur A."/>
            <person name="Murphy C."/>
            <person name="Neiman D."/>
            <person name="Pearson M."/>
            <person name="Priest M."/>
            <person name="Roberts A."/>
            <person name="Saif S."/>
            <person name="Shea T."/>
            <person name="Sisk P."/>
            <person name="Stolte C."/>
            <person name="Sykes S."/>
            <person name="Wortman J."/>
            <person name="Nusbaum C."/>
            <person name="Birren B."/>
        </authorList>
    </citation>
    <scope>NUCLEOTIDE SEQUENCE [LARGE SCALE GENOMIC DNA]</scope>
    <source>
        <strain evidence="1 2">CL03T12C32</strain>
    </source>
</reference>
<name>K5Z9K6_9BACT</name>
<evidence type="ECO:0000313" key="2">
    <source>
        <dbReference type="Proteomes" id="UP000006271"/>
    </source>
</evidence>
<comment type="caution">
    <text evidence="1">The sequence shown here is derived from an EMBL/GenBank/DDBJ whole genome shotgun (WGS) entry which is preliminary data.</text>
</comment>